<organism evidence="1 2">
    <name type="scientific">Gossypium arboreum</name>
    <name type="common">Tree cotton</name>
    <name type="synonym">Gossypium nanking</name>
    <dbReference type="NCBI Taxonomy" id="29729"/>
    <lineage>
        <taxon>Eukaryota</taxon>
        <taxon>Viridiplantae</taxon>
        <taxon>Streptophyta</taxon>
        <taxon>Embryophyta</taxon>
        <taxon>Tracheophyta</taxon>
        <taxon>Spermatophyta</taxon>
        <taxon>Magnoliopsida</taxon>
        <taxon>eudicotyledons</taxon>
        <taxon>Gunneridae</taxon>
        <taxon>Pentapetalae</taxon>
        <taxon>rosids</taxon>
        <taxon>malvids</taxon>
        <taxon>Malvales</taxon>
        <taxon>Malvaceae</taxon>
        <taxon>Malvoideae</taxon>
        <taxon>Gossypium</taxon>
    </lineage>
</organism>
<accession>A0A0B0PPW6</accession>
<evidence type="ECO:0000313" key="1">
    <source>
        <dbReference type="EMBL" id="KHG26872.1"/>
    </source>
</evidence>
<keyword evidence="2" id="KW-1185">Reference proteome</keyword>
<reference evidence="2" key="1">
    <citation type="submission" date="2014-09" db="EMBL/GenBank/DDBJ databases">
        <authorList>
            <person name="Mudge J."/>
            <person name="Ramaraj T."/>
            <person name="Lindquist I.E."/>
            <person name="Bharti A.K."/>
            <person name="Sundararajan A."/>
            <person name="Cameron C.T."/>
            <person name="Woodward J.E."/>
            <person name="May G.D."/>
            <person name="Brubaker C."/>
            <person name="Broadhvest J."/>
            <person name="Wilkins T.A."/>
        </authorList>
    </citation>
    <scope>NUCLEOTIDE SEQUENCE</scope>
    <source>
        <strain evidence="2">cv. AKA8401</strain>
    </source>
</reference>
<protein>
    <submittedName>
        <fullName evidence="1">Uncharacterized protein</fullName>
    </submittedName>
</protein>
<proteinExistence type="predicted"/>
<gene>
    <name evidence="1" type="ORF">F383_04624</name>
</gene>
<sequence length="16" mass="1874">MLVMLLDNKTLAYFCV</sequence>
<dbReference type="EMBL" id="KN438881">
    <property type="protein sequence ID" value="KHG26872.1"/>
    <property type="molecule type" value="Genomic_DNA"/>
</dbReference>
<dbReference type="AlphaFoldDB" id="A0A0B0PPW6"/>
<dbReference type="Proteomes" id="UP000032142">
    <property type="component" value="Unassembled WGS sequence"/>
</dbReference>
<name>A0A0B0PPW6_GOSAR</name>
<evidence type="ECO:0000313" key="2">
    <source>
        <dbReference type="Proteomes" id="UP000032142"/>
    </source>
</evidence>